<dbReference type="SUPFAM" id="SSF54637">
    <property type="entry name" value="Thioesterase/thiol ester dehydrase-isomerase"/>
    <property type="match status" value="2"/>
</dbReference>
<evidence type="ECO:0008006" key="5">
    <source>
        <dbReference type="Google" id="ProtNLM"/>
    </source>
</evidence>
<feature type="domain" description="Acyl-ACP thioesterase N-terminal hotdog" evidence="1">
    <location>
        <begin position="6"/>
        <end position="117"/>
    </location>
</feature>
<dbReference type="Pfam" id="PF01643">
    <property type="entry name" value="Acyl-ACP_TE"/>
    <property type="match status" value="1"/>
</dbReference>
<accession>A0A9D1WI80</accession>
<dbReference type="Proteomes" id="UP000886817">
    <property type="component" value="Unassembled WGS sequence"/>
</dbReference>
<dbReference type="InterPro" id="IPR029069">
    <property type="entry name" value="HotDog_dom_sf"/>
</dbReference>
<dbReference type="GO" id="GO:0016790">
    <property type="term" value="F:thiolester hydrolase activity"/>
    <property type="evidence" value="ECO:0007669"/>
    <property type="project" value="InterPro"/>
</dbReference>
<evidence type="ECO:0000259" key="1">
    <source>
        <dbReference type="Pfam" id="PF01643"/>
    </source>
</evidence>
<name>A0A9D1WI80_9FIRM</name>
<comment type="caution">
    <text evidence="3">The sequence shown here is derived from an EMBL/GenBank/DDBJ whole genome shotgun (WGS) entry which is preliminary data.</text>
</comment>
<organism evidence="3 4">
    <name type="scientific">Candidatus Blautia gallistercoris</name>
    <dbReference type="NCBI Taxonomy" id="2838490"/>
    <lineage>
        <taxon>Bacteria</taxon>
        <taxon>Bacillati</taxon>
        <taxon>Bacillota</taxon>
        <taxon>Clostridia</taxon>
        <taxon>Lachnospirales</taxon>
        <taxon>Lachnospiraceae</taxon>
        <taxon>Blautia</taxon>
    </lineage>
</organism>
<dbReference type="EMBL" id="DXEX01000137">
    <property type="protein sequence ID" value="HIX59292.1"/>
    <property type="molecule type" value="Genomic_DNA"/>
</dbReference>
<dbReference type="GO" id="GO:0006633">
    <property type="term" value="P:fatty acid biosynthetic process"/>
    <property type="evidence" value="ECO:0007669"/>
    <property type="project" value="InterPro"/>
</dbReference>
<gene>
    <name evidence="3" type="ORF">IAA45_06195</name>
</gene>
<protein>
    <recommendedName>
        <fullName evidence="5">Acyl-ACP thioesterase</fullName>
    </recommendedName>
</protein>
<proteinExistence type="predicted"/>
<reference evidence="3" key="2">
    <citation type="submission" date="2021-04" db="EMBL/GenBank/DDBJ databases">
        <authorList>
            <person name="Gilroy R."/>
        </authorList>
    </citation>
    <scope>NUCLEOTIDE SEQUENCE</scope>
    <source>
        <strain evidence="3">ChiSjej1B19-8411</strain>
    </source>
</reference>
<evidence type="ECO:0000313" key="4">
    <source>
        <dbReference type="Proteomes" id="UP000886817"/>
    </source>
</evidence>
<sequence length="247" mass="28897">MEKMLKFVKDYLPMFRDSDAQGLIGIRAYLYYFQDMATEHLYHMGKGNDTLPETYGAAWLYTKYKMHVYKRADFSKPLHMETWIEKQDKLKIWQALKVSVNDEIYALGRLESCVIHLKEQKIGLLADIEMPEDVVWEEKTALEPFSRIRRDLTGMEPVCTHRVQYSDLDKSQHMANLRYVNLMENAFSPAFYQQHEIQEMELHYAAQSFYQDEIQVSKKADGSNYTIAGSKTDGTIVMMGKIQFADL</sequence>
<dbReference type="AlphaFoldDB" id="A0A9D1WI80"/>
<evidence type="ECO:0000313" key="3">
    <source>
        <dbReference type="EMBL" id="HIX59292.1"/>
    </source>
</evidence>
<evidence type="ECO:0000259" key="2">
    <source>
        <dbReference type="Pfam" id="PF20791"/>
    </source>
</evidence>
<feature type="domain" description="Acyl-ACP thioesterase-like C-terminal" evidence="2">
    <location>
        <begin position="161"/>
        <end position="225"/>
    </location>
</feature>
<dbReference type="InterPro" id="IPR049427">
    <property type="entry name" value="Acyl-ACP_TE_C"/>
</dbReference>
<dbReference type="Pfam" id="PF20791">
    <property type="entry name" value="Acyl-ACP_TE_C"/>
    <property type="match status" value="1"/>
</dbReference>
<dbReference type="InterPro" id="IPR002864">
    <property type="entry name" value="Acyl-ACP_thioesterase_NHD"/>
</dbReference>
<reference evidence="3" key="1">
    <citation type="journal article" date="2021" name="PeerJ">
        <title>Extensive microbial diversity within the chicken gut microbiome revealed by metagenomics and culture.</title>
        <authorList>
            <person name="Gilroy R."/>
            <person name="Ravi A."/>
            <person name="Getino M."/>
            <person name="Pursley I."/>
            <person name="Horton D.L."/>
            <person name="Alikhan N.F."/>
            <person name="Baker D."/>
            <person name="Gharbi K."/>
            <person name="Hall N."/>
            <person name="Watson M."/>
            <person name="Adriaenssens E.M."/>
            <person name="Foster-Nyarko E."/>
            <person name="Jarju S."/>
            <person name="Secka A."/>
            <person name="Antonio M."/>
            <person name="Oren A."/>
            <person name="Chaudhuri R.R."/>
            <person name="La Ragione R."/>
            <person name="Hildebrand F."/>
            <person name="Pallen M.J."/>
        </authorList>
    </citation>
    <scope>NUCLEOTIDE SEQUENCE</scope>
    <source>
        <strain evidence="3">ChiSjej1B19-8411</strain>
    </source>
</reference>
<dbReference type="Gene3D" id="3.10.129.10">
    <property type="entry name" value="Hotdog Thioesterase"/>
    <property type="match status" value="2"/>
</dbReference>